<keyword evidence="2" id="KW-0472">Membrane</keyword>
<keyword evidence="2" id="KW-0812">Transmembrane</keyword>
<reference evidence="3 4" key="1">
    <citation type="submission" date="2016-02" db="EMBL/GenBank/DDBJ databases">
        <authorList>
            <person name="Teng J.L."/>
            <person name="Tang Y."/>
            <person name="Huang Y."/>
            <person name="Guo F."/>
            <person name="Wei W."/>
            <person name="Chen J.H."/>
            <person name="Wong S.Y."/>
            <person name="Lau S.K."/>
            <person name="Woo P.C."/>
        </authorList>
    </citation>
    <scope>NUCLEOTIDE SEQUENCE [LARGE SCALE GENOMIC DNA]</scope>
    <source>
        <strain evidence="3 4">JCM 13375</strain>
    </source>
</reference>
<evidence type="ECO:0000313" key="3">
    <source>
        <dbReference type="EMBL" id="KXO99465.1"/>
    </source>
</evidence>
<keyword evidence="2" id="KW-1133">Transmembrane helix</keyword>
<keyword evidence="4" id="KW-1185">Reference proteome</keyword>
<proteinExistence type="predicted"/>
<dbReference type="Proteomes" id="UP000070409">
    <property type="component" value="Unassembled WGS sequence"/>
</dbReference>
<evidence type="ECO:0000313" key="4">
    <source>
        <dbReference type="Proteomes" id="UP000070409"/>
    </source>
</evidence>
<evidence type="ECO:0000256" key="1">
    <source>
        <dbReference type="SAM" id="MobiDB-lite"/>
    </source>
</evidence>
<organism evidence="3 4">
    <name type="scientific">Tsukamurella pseudospumae</name>
    <dbReference type="NCBI Taxonomy" id="239498"/>
    <lineage>
        <taxon>Bacteria</taxon>
        <taxon>Bacillati</taxon>
        <taxon>Actinomycetota</taxon>
        <taxon>Actinomycetes</taxon>
        <taxon>Mycobacteriales</taxon>
        <taxon>Tsukamurellaceae</taxon>
        <taxon>Tsukamurella</taxon>
    </lineage>
</organism>
<sequence length="365" mass="37040">MTILVAGQDPAGAVAVAARLGGDAAAVGADGALTPLGEHRDPYDAAVYVLDACVPADAVDVVALGRLRAGLPTVLVATGAEVYPDAAETTDASARRLGADVLAVQPDSGTGFGALQAALEHPAPPVHRPPRVGVAPSNPALERADRSAYLRATVARLRASLLAASAEGFRRHGDDGEDLDDHGEVRARLDGVVAELERSLREQLRAVYRGTFAGWPAVPEPAAPSLPRADPPSAPARRRGPEDAAVLVLGASAGLGIGRAAAAPLEALGGARWLALPISLAVGLAAAVWLLRVRRRTAARSERRNRADAASAVFRQQVDVELAAALVAAEADAALRIARGPATDPGAGRGSGTDPGAGASNSYGP</sequence>
<feature type="region of interest" description="Disordered" evidence="1">
    <location>
        <begin position="340"/>
        <end position="365"/>
    </location>
</feature>
<name>A0A137ZMS5_9ACTN</name>
<gene>
    <name evidence="3" type="ORF">AXK61_16600</name>
</gene>
<dbReference type="RefSeq" id="WP_068744340.1">
    <property type="nucleotide sequence ID" value="NZ_LSRE01000009.1"/>
</dbReference>
<evidence type="ECO:0000256" key="2">
    <source>
        <dbReference type="SAM" id="Phobius"/>
    </source>
</evidence>
<protein>
    <recommendedName>
        <fullName evidence="5">Response regulatory domain-containing protein</fullName>
    </recommendedName>
</protein>
<feature type="region of interest" description="Disordered" evidence="1">
    <location>
        <begin position="219"/>
        <end position="240"/>
    </location>
</feature>
<evidence type="ECO:0008006" key="5">
    <source>
        <dbReference type="Google" id="ProtNLM"/>
    </source>
</evidence>
<accession>A0A137ZMS5</accession>
<feature type="compositionally biased region" description="Pro residues" evidence="1">
    <location>
        <begin position="219"/>
        <end position="234"/>
    </location>
</feature>
<dbReference type="EMBL" id="LSRE01000009">
    <property type="protein sequence ID" value="KXO99465.1"/>
    <property type="molecule type" value="Genomic_DNA"/>
</dbReference>
<feature type="transmembrane region" description="Helical" evidence="2">
    <location>
        <begin position="274"/>
        <end position="293"/>
    </location>
</feature>
<comment type="caution">
    <text evidence="3">The sequence shown here is derived from an EMBL/GenBank/DDBJ whole genome shotgun (WGS) entry which is preliminary data.</text>
</comment>